<dbReference type="Proteomes" id="UP000003075">
    <property type="component" value="Unassembled WGS sequence"/>
</dbReference>
<proteinExistence type="predicted"/>
<gene>
    <name evidence="1" type="ORF">AWRIB429_0758</name>
</gene>
<name>D3L8S8_OENOE</name>
<sequence>MKNSNKLVNMNKPITFSLGKFTMNSKNIIGYSMTGMIVDVFTTKKQKQTINNYEMVIIF</sequence>
<reference evidence="1 2" key="1">
    <citation type="journal article" date="2010" name="Appl. Microbiol. Biotechnol.">
        <title>Genotypic diversity in Oenococcus oeni by high-density microarray comparative genome hybridization and whole genome sequencing.</title>
        <authorList>
            <person name="Borneman A.R."/>
            <person name="Bartowsky E.J."/>
            <person name="McCarthy J."/>
            <person name="Chambers P.J."/>
        </authorList>
    </citation>
    <scope>NUCLEOTIDE SEQUENCE [LARGE SCALE GENOMIC DNA]</scope>
    <source>
        <strain evidence="1 2">AWRIB429</strain>
    </source>
</reference>
<protein>
    <submittedName>
        <fullName evidence="1">Uncharacterized protein</fullName>
    </submittedName>
</protein>
<dbReference type="RefSeq" id="WP_002818680.1">
    <property type="nucleotide sequence ID" value="NZ_ACSE01000012.1"/>
</dbReference>
<dbReference type="AlphaFoldDB" id="D3L8S8"/>
<dbReference type="GeneID" id="75066129"/>
<evidence type="ECO:0000313" key="1">
    <source>
        <dbReference type="EMBL" id="EFD88720.1"/>
    </source>
</evidence>
<evidence type="ECO:0000313" key="2">
    <source>
        <dbReference type="Proteomes" id="UP000003075"/>
    </source>
</evidence>
<dbReference type="EMBL" id="ACSE01000012">
    <property type="protein sequence ID" value="EFD88720.1"/>
    <property type="molecule type" value="Genomic_DNA"/>
</dbReference>
<comment type="caution">
    <text evidence="1">The sequence shown here is derived from an EMBL/GenBank/DDBJ whole genome shotgun (WGS) entry which is preliminary data.</text>
</comment>
<organism evidence="1 2">
    <name type="scientific">Oenococcus oeni AWRIB429</name>
    <dbReference type="NCBI Taxonomy" id="655225"/>
    <lineage>
        <taxon>Bacteria</taxon>
        <taxon>Bacillati</taxon>
        <taxon>Bacillota</taxon>
        <taxon>Bacilli</taxon>
        <taxon>Lactobacillales</taxon>
        <taxon>Lactobacillaceae</taxon>
        <taxon>Oenococcus</taxon>
    </lineage>
</organism>
<accession>D3L8S8</accession>